<gene>
    <name evidence="2" type="ORF">FIV36_22190</name>
    <name evidence="1" type="ORF">SAMN05216591_2354</name>
</gene>
<evidence type="ECO:0000313" key="2">
    <source>
        <dbReference type="EMBL" id="TWS02091.1"/>
    </source>
</evidence>
<name>A0A5C5QC56_9PSED</name>
<dbReference type="AlphaFoldDB" id="A0A5C5QC56"/>
<organism evidence="2 4">
    <name type="scientific">Pseudomonas extremaustralis</name>
    <dbReference type="NCBI Taxonomy" id="359110"/>
    <lineage>
        <taxon>Bacteria</taxon>
        <taxon>Pseudomonadati</taxon>
        <taxon>Pseudomonadota</taxon>
        <taxon>Gammaproteobacteria</taxon>
        <taxon>Pseudomonadales</taxon>
        <taxon>Pseudomonadaceae</taxon>
        <taxon>Pseudomonas</taxon>
    </lineage>
</organism>
<evidence type="ECO:0000313" key="4">
    <source>
        <dbReference type="Proteomes" id="UP000317951"/>
    </source>
</evidence>
<evidence type="ECO:0000313" key="1">
    <source>
        <dbReference type="EMBL" id="SDF24170.1"/>
    </source>
</evidence>
<dbReference type="RefSeq" id="WP_010566007.1">
    <property type="nucleotide sequence ID" value="NZ_JARBJR010000010.1"/>
</dbReference>
<reference evidence="1 3" key="1">
    <citation type="submission" date="2016-10" db="EMBL/GenBank/DDBJ databases">
        <authorList>
            <person name="Varghese N."/>
            <person name="Submissions S."/>
        </authorList>
    </citation>
    <scope>NUCLEOTIDE SEQUENCE [LARGE SCALE GENOMIC DNA]</scope>
    <source>
        <strain evidence="1 3">DSM 17835</strain>
    </source>
</reference>
<dbReference type="Proteomes" id="UP000182858">
    <property type="component" value="Chromosome I"/>
</dbReference>
<dbReference type="SUPFAM" id="SSF48452">
    <property type="entry name" value="TPR-like"/>
    <property type="match status" value="1"/>
</dbReference>
<dbReference type="Gene3D" id="1.25.40.10">
    <property type="entry name" value="Tetratricopeptide repeat domain"/>
    <property type="match status" value="1"/>
</dbReference>
<accession>A0A5C5QC56</accession>
<keyword evidence="3" id="KW-1185">Reference proteome</keyword>
<dbReference type="Proteomes" id="UP000317951">
    <property type="component" value="Unassembled WGS sequence"/>
</dbReference>
<dbReference type="EMBL" id="VFET01000021">
    <property type="protein sequence ID" value="TWS02091.1"/>
    <property type="molecule type" value="Genomic_DNA"/>
</dbReference>
<dbReference type="InterPro" id="IPR011990">
    <property type="entry name" value="TPR-like_helical_dom_sf"/>
</dbReference>
<reference evidence="2 4" key="2">
    <citation type="submission" date="2019-06" db="EMBL/GenBank/DDBJ databases">
        <title>Pseudomonas bimorpha sp. nov. isolated from bovine raw milk and skim milk concentrate.</title>
        <authorList>
            <person name="Hofmann K."/>
            <person name="Huptas C."/>
            <person name="Doll E."/>
            <person name="Scherer S."/>
            <person name="Wenning M."/>
        </authorList>
    </citation>
    <scope>NUCLEOTIDE SEQUENCE [LARGE SCALE GENOMIC DNA]</scope>
    <source>
        <strain evidence="2 4">DSM 17835</strain>
    </source>
</reference>
<sequence length="136" mass="15190">MKDLNESVRDEIDVILRHAQKALTTGDKQSATKLAEEAWSKLPDPKFGWDVSKSFAHAVAELYRDTGNFSAALKVMNNLFLSGTVKPYQDGPYFILGTIYFELGDLENAKKSLIKAAKISKGRCFNGEPEKYKSII</sequence>
<dbReference type="OrthoDB" id="1551390at2"/>
<protein>
    <submittedName>
        <fullName evidence="1">Tetratricopeptide repeat-containing protein</fullName>
    </submittedName>
</protein>
<dbReference type="EMBL" id="LT629689">
    <property type="protein sequence ID" value="SDF24170.1"/>
    <property type="molecule type" value="Genomic_DNA"/>
</dbReference>
<dbReference type="InterPro" id="IPR019734">
    <property type="entry name" value="TPR_rpt"/>
</dbReference>
<evidence type="ECO:0000313" key="3">
    <source>
        <dbReference type="Proteomes" id="UP000182858"/>
    </source>
</evidence>
<proteinExistence type="predicted"/>
<dbReference type="Pfam" id="PF13181">
    <property type="entry name" value="TPR_8"/>
    <property type="match status" value="1"/>
</dbReference>
<dbReference type="GeneID" id="78553812"/>